<feature type="compositionally biased region" description="Basic and acidic residues" evidence="4">
    <location>
        <begin position="32"/>
        <end position="45"/>
    </location>
</feature>
<comment type="similarity">
    <text evidence="1">Belongs to the amidinotransferase family.</text>
</comment>
<feature type="active site" evidence="3">
    <location>
        <position position="247"/>
    </location>
</feature>
<dbReference type="PANTHER" id="PTHR10488:SF1">
    <property type="entry name" value="GLYCINE AMIDINOTRANSFERASE, MITOCHONDRIAL"/>
    <property type="match status" value="1"/>
</dbReference>
<sequence>MNGTASLVNSWNEWDPLREIVVGVADNACFEPREPGHRPQLRGKDGGAFPTGPKPPEMIDRANEQLAGLVSLLRSHGVTVRRPEAPRLAEPVRTPSFEVPHQYCVVCPRDVMITVGHEIVEAPMSRRARYFEYQAYRKLVYEYWNADPRAVWTVAPKPSMADSMYREGFWEWPLEKRHREMHASEFCVTQDEVVFDAADISRFGRDLLVQESMTTNRPGIRWLKRHLEPRGLRVHPVHFPLDFFPSHIDCTFVPLRPGLVLTNPDRPLRKGEKELFLRNDWELIDAPRPVSSDDEMPRFCQSSAWLSMNVLSVSPEKVVCEEAERPLQELLDRLGFEVLPLPFRDVFEYGGSLHCATWDVNREGSARDYFPRAEYRTLAEDPAAGL</sequence>
<name>A0A646KCY8_STRJU</name>
<accession>A0A646KCY8</accession>
<feature type="region of interest" description="Disordered" evidence="4">
    <location>
        <begin position="32"/>
        <end position="52"/>
    </location>
</feature>
<keyword evidence="6" id="KW-1185">Reference proteome</keyword>
<dbReference type="SUPFAM" id="SSF55909">
    <property type="entry name" value="Pentein"/>
    <property type="match status" value="1"/>
</dbReference>
<evidence type="ECO:0000313" key="5">
    <source>
        <dbReference type="EMBL" id="MQT00132.1"/>
    </source>
</evidence>
<comment type="caution">
    <text evidence="5">The sequence shown here is derived from an EMBL/GenBank/DDBJ whole genome shotgun (WGS) entry which is preliminary data.</text>
</comment>
<keyword evidence="2 5" id="KW-0808">Transferase</keyword>
<feature type="active site" evidence="3">
    <location>
        <position position="196"/>
    </location>
</feature>
<evidence type="ECO:0000313" key="6">
    <source>
        <dbReference type="Proteomes" id="UP000419138"/>
    </source>
</evidence>
<evidence type="ECO:0000256" key="3">
    <source>
        <dbReference type="PIRSR" id="PIRSR633195-1"/>
    </source>
</evidence>
<evidence type="ECO:0000256" key="2">
    <source>
        <dbReference type="ARBA" id="ARBA00022679"/>
    </source>
</evidence>
<protein>
    <submittedName>
        <fullName evidence="5">Glycine amidinotransferase</fullName>
    </submittedName>
</protein>
<dbReference type="PANTHER" id="PTHR10488">
    <property type="entry name" value="GLYCINE AMIDINOTRANSFERASE, MITOCHONDRIAL"/>
    <property type="match status" value="1"/>
</dbReference>
<reference evidence="5 6" key="1">
    <citation type="submission" date="2019-05" db="EMBL/GenBank/DDBJ databases">
        <title>Comparative genomics and metabolomics analyses of clavulanic acid producing Streptomyces species provides insight into specialized metabolism and evolution of beta-lactam biosynthetic gene clusters.</title>
        <authorList>
            <person name="Moore M.A."/>
            <person name="Cruz-Morales P."/>
            <person name="Barona Gomez F."/>
            <person name="Kapil T."/>
        </authorList>
    </citation>
    <scope>NUCLEOTIDE SEQUENCE [LARGE SCALE GENOMIC DNA]</scope>
    <source>
        <strain evidence="5 6">NRRL 5741</strain>
    </source>
</reference>
<gene>
    <name evidence="5" type="ORF">FF041_07820</name>
</gene>
<dbReference type="Gene3D" id="3.75.10.10">
    <property type="entry name" value="L-arginine/glycine Amidinotransferase, Chain A"/>
    <property type="match status" value="1"/>
</dbReference>
<proteinExistence type="inferred from homology"/>
<dbReference type="EMBL" id="VCLA01000062">
    <property type="protein sequence ID" value="MQT00132.1"/>
    <property type="molecule type" value="Genomic_DNA"/>
</dbReference>
<dbReference type="GO" id="GO:0006601">
    <property type="term" value="P:creatine biosynthetic process"/>
    <property type="evidence" value="ECO:0007669"/>
    <property type="project" value="TreeGrafter"/>
</dbReference>
<dbReference type="InterPro" id="IPR033195">
    <property type="entry name" value="AmidinoTrfase"/>
</dbReference>
<evidence type="ECO:0000256" key="4">
    <source>
        <dbReference type="SAM" id="MobiDB-lite"/>
    </source>
</evidence>
<dbReference type="RefSeq" id="WP_323391420.1">
    <property type="nucleotide sequence ID" value="NZ_JBEPDZ010000018.1"/>
</dbReference>
<evidence type="ECO:0000256" key="1">
    <source>
        <dbReference type="ARBA" id="ARBA00006943"/>
    </source>
</evidence>
<feature type="active site" description="Amidino-cysteine intermediate" evidence="3">
    <location>
        <position position="355"/>
    </location>
</feature>
<organism evidence="5 6">
    <name type="scientific">Streptomyces jumonjinensis</name>
    <dbReference type="NCBI Taxonomy" id="1945"/>
    <lineage>
        <taxon>Bacteria</taxon>
        <taxon>Bacillati</taxon>
        <taxon>Actinomycetota</taxon>
        <taxon>Actinomycetes</taxon>
        <taxon>Kitasatosporales</taxon>
        <taxon>Streptomycetaceae</taxon>
        <taxon>Streptomyces</taxon>
    </lineage>
</organism>
<dbReference type="Proteomes" id="UP000419138">
    <property type="component" value="Unassembled WGS sequence"/>
</dbReference>
<dbReference type="GO" id="GO:0015068">
    <property type="term" value="F:glycine amidinotransferase activity"/>
    <property type="evidence" value="ECO:0007669"/>
    <property type="project" value="TreeGrafter"/>
</dbReference>
<dbReference type="AlphaFoldDB" id="A0A646KCY8"/>